<sequence length="499" mass="52645">MMQKSVSYGRFAQHCHLDLGPDDQKGVWPVNTRRLMNGWAVWSMRAGWAVFACLMMDVPDVRAAGGQDLQSQVKAAAGKVIPAVVSIASTVVVRDQAFSDEALPFGLFKEPPARRQYGQGSGVIVSPDGLIVTNNHVVADAVDVEVILSDRRQFKGKVVASDPKTDVAVVKIQATNLAAATWGDSSKLAVGDFVLAIGSPLGLSRTVTFGIVSAVGRADVGVADFEDFIQTDAPINPGNSGGALVNIHGELVGINTAIASPTGGNVGVGFAIPSNMARAAMQSLLKTGRVVRGFLGASTQDVSPMLAKIFRLPDIKGAIVTDVQPKGSAERAGLKRGDVVVRFGGRDVMDSGHLRNLIAQAPIGSKHQIDLIRDGRPHQAELVIQEAPRERAKKAQLSSSVASAVHPLSGVVFDDITVSLARQMDLPVTSGVVVTDIEEGAPAEVSGLQPGDVILELNRQPVLSFSTLQRLADPLKPTDLALLLVNRQGNVLYVPIQGE</sequence>
<feature type="active site" description="Charge relay system" evidence="9">
    <location>
        <position position="166"/>
    </location>
</feature>
<protein>
    <submittedName>
        <fullName evidence="12">Putative periplasmic serine endoprotease DegP-like</fullName>
        <ecNumber evidence="12">3.4.21.107</ecNumber>
    </submittedName>
</protein>
<dbReference type="AlphaFoldDB" id="A0A0S4KPW7"/>
<reference evidence="13" key="1">
    <citation type="submission" date="2015-09" db="EMBL/GenBank/DDBJ databases">
        <authorList>
            <person name="Daims H."/>
        </authorList>
    </citation>
    <scope>NUCLEOTIDE SEQUENCE [LARGE SCALE GENOMIC DNA]</scope>
</reference>
<feature type="active site" description="Charge relay system" evidence="9">
    <location>
        <position position="136"/>
    </location>
</feature>
<dbReference type="SUPFAM" id="SSF50494">
    <property type="entry name" value="Trypsin-like serine proteases"/>
    <property type="match status" value="1"/>
</dbReference>
<evidence type="ECO:0000256" key="9">
    <source>
        <dbReference type="PIRSR" id="PIRSR611782-1"/>
    </source>
</evidence>
<keyword evidence="7 12" id="KW-0378">Hydrolase</keyword>
<dbReference type="PANTHER" id="PTHR22939:SF129">
    <property type="entry name" value="SERINE PROTEASE HTRA2, MITOCHONDRIAL"/>
    <property type="match status" value="1"/>
</dbReference>
<proteinExistence type="inferred from homology"/>
<keyword evidence="4" id="KW-0732">Signal</keyword>
<dbReference type="Pfam" id="PF17820">
    <property type="entry name" value="PDZ_6"/>
    <property type="match status" value="1"/>
</dbReference>
<evidence type="ECO:0000256" key="3">
    <source>
        <dbReference type="ARBA" id="ARBA00022670"/>
    </source>
</evidence>
<keyword evidence="5" id="KW-0677">Repeat</keyword>
<dbReference type="GO" id="GO:0004252">
    <property type="term" value="F:serine-type endopeptidase activity"/>
    <property type="evidence" value="ECO:0007669"/>
    <property type="project" value="InterPro"/>
</dbReference>
<dbReference type="PROSITE" id="PS50106">
    <property type="entry name" value="PDZ"/>
    <property type="match status" value="2"/>
</dbReference>
<comment type="subcellular location">
    <subcellularLocation>
        <location evidence="1">Periplasm</location>
    </subcellularLocation>
</comment>
<feature type="binding site" evidence="10">
    <location>
        <position position="166"/>
    </location>
    <ligand>
        <name>substrate</name>
    </ligand>
</feature>
<dbReference type="PANTHER" id="PTHR22939">
    <property type="entry name" value="SERINE PROTEASE FAMILY S1C HTRA-RELATED"/>
    <property type="match status" value="1"/>
</dbReference>
<dbReference type="Gene3D" id="2.30.42.10">
    <property type="match status" value="2"/>
</dbReference>
<name>A0A0S4KPW7_9BACT</name>
<evidence type="ECO:0000256" key="8">
    <source>
        <dbReference type="ARBA" id="ARBA00022825"/>
    </source>
</evidence>
<dbReference type="InterPro" id="IPR041489">
    <property type="entry name" value="PDZ_6"/>
</dbReference>
<evidence type="ECO:0000313" key="13">
    <source>
        <dbReference type="Proteomes" id="UP000066284"/>
    </source>
</evidence>
<dbReference type="Proteomes" id="UP000066284">
    <property type="component" value="Chromosome 1"/>
</dbReference>
<feature type="active site" description="Charge relay system" evidence="9">
    <location>
        <position position="240"/>
    </location>
</feature>
<dbReference type="STRING" id="1715989.NITINOP_0368"/>
<comment type="similarity">
    <text evidence="2">Belongs to the peptidase S1C family.</text>
</comment>
<evidence type="ECO:0000313" key="12">
    <source>
        <dbReference type="EMBL" id="CUQ65344.1"/>
    </source>
</evidence>
<evidence type="ECO:0000256" key="10">
    <source>
        <dbReference type="PIRSR" id="PIRSR611782-2"/>
    </source>
</evidence>
<accession>A0A0S4KPW7</accession>
<keyword evidence="3 12" id="KW-0645">Protease</keyword>
<dbReference type="GO" id="GO:0042597">
    <property type="term" value="C:periplasmic space"/>
    <property type="evidence" value="ECO:0007669"/>
    <property type="project" value="UniProtKB-SubCell"/>
</dbReference>
<dbReference type="Gene3D" id="2.40.10.120">
    <property type="match status" value="1"/>
</dbReference>
<keyword evidence="13" id="KW-1185">Reference proteome</keyword>
<gene>
    <name evidence="12" type="primary">htrA</name>
    <name evidence="12" type="ORF">NITINOP_0368</name>
</gene>
<dbReference type="Pfam" id="PF13180">
    <property type="entry name" value="PDZ_2"/>
    <property type="match status" value="1"/>
</dbReference>
<evidence type="ECO:0000256" key="1">
    <source>
        <dbReference type="ARBA" id="ARBA00004418"/>
    </source>
</evidence>
<feature type="binding site" evidence="10">
    <location>
        <begin position="238"/>
        <end position="240"/>
    </location>
    <ligand>
        <name>substrate</name>
    </ligand>
</feature>
<dbReference type="SMART" id="SM00228">
    <property type="entry name" value="PDZ"/>
    <property type="match status" value="2"/>
</dbReference>
<feature type="binding site" evidence="10">
    <location>
        <position position="136"/>
    </location>
    <ligand>
        <name>substrate</name>
    </ligand>
</feature>
<evidence type="ECO:0000259" key="11">
    <source>
        <dbReference type="PROSITE" id="PS50106"/>
    </source>
</evidence>
<evidence type="ECO:0000256" key="7">
    <source>
        <dbReference type="ARBA" id="ARBA00022801"/>
    </source>
</evidence>
<dbReference type="InterPro" id="IPR011782">
    <property type="entry name" value="Pept_S1C_Do"/>
</dbReference>
<dbReference type="InterPro" id="IPR009003">
    <property type="entry name" value="Peptidase_S1_PA"/>
</dbReference>
<organism evidence="12 13">
    <name type="scientific">Candidatus Nitrospira inopinata</name>
    <dbReference type="NCBI Taxonomy" id="1715989"/>
    <lineage>
        <taxon>Bacteria</taxon>
        <taxon>Pseudomonadati</taxon>
        <taxon>Nitrospirota</taxon>
        <taxon>Nitrospiria</taxon>
        <taxon>Nitrospirales</taxon>
        <taxon>Nitrospiraceae</taxon>
        <taxon>Nitrospira</taxon>
    </lineage>
</organism>
<keyword evidence="6" id="KW-0574">Periplasm</keyword>
<dbReference type="Pfam" id="PF13365">
    <property type="entry name" value="Trypsin_2"/>
    <property type="match status" value="1"/>
</dbReference>
<evidence type="ECO:0000256" key="6">
    <source>
        <dbReference type="ARBA" id="ARBA00022764"/>
    </source>
</evidence>
<dbReference type="InterPro" id="IPR036034">
    <property type="entry name" value="PDZ_sf"/>
</dbReference>
<dbReference type="PRINTS" id="PR00834">
    <property type="entry name" value="PROTEASES2C"/>
</dbReference>
<feature type="domain" description="PDZ" evidence="11">
    <location>
        <begin position="418"/>
        <end position="490"/>
    </location>
</feature>
<dbReference type="KEGG" id="nio:NITINOP_0368"/>
<dbReference type="EC" id="3.4.21.107" evidence="12"/>
<dbReference type="GO" id="GO:0006508">
    <property type="term" value="P:proteolysis"/>
    <property type="evidence" value="ECO:0007669"/>
    <property type="project" value="UniProtKB-KW"/>
</dbReference>
<dbReference type="InterPro" id="IPR001478">
    <property type="entry name" value="PDZ"/>
</dbReference>
<dbReference type="CDD" id="cd10839">
    <property type="entry name" value="cpPDZ1_DegP-like"/>
    <property type="match status" value="1"/>
</dbReference>
<dbReference type="InterPro" id="IPR001940">
    <property type="entry name" value="Peptidase_S1C"/>
</dbReference>
<dbReference type="NCBIfam" id="TIGR02037">
    <property type="entry name" value="degP_htrA_DO"/>
    <property type="match status" value="1"/>
</dbReference>
<dbReference type="EMBL" id="LN885086">
    <property type="protein sequence ID" value="CUQ65344.1"/>
    <property type="molecule type" value="Genomic_DNA"/>
</dbReference>
<evidence type="ECO:0000256" key="4">
    <source>
        <dbReference type="ARBA" id="ARBA00022729"/>
    </source>
</evidence>
<evidence type="ECO:0000256" key="5">
    <source>
        <dbReference type="ARBA" id="ARBA00022737"/>
    </source>
</evidence>
<feature type="domain" description="PDZ" evidence="11">
    <location>
        <begin position="284"/>
        <end position="353"/>
    </location>
</feature>
<keyword evidence="8" id="KW-0720">Serine protease</keyword>
<dbReference type="SUPFAM" id="SSF50156">
    <property type="entry name" value="PDZ domain-like"/>
    <property type="match status" value="2"/>
</dbReference>
<evidence type="ECO:0000256" key="2">
    <source>
        <dbReference type="ARBA" id="ARBA00010541"/>
    </source>
</evidence>